<sequence length="98" mass="10925">MNKRKKIVAGSLMKAVVRLESGELTPTDGDQVIYHGTVPTLNGVAIKSTRREFVKVFLAMFELNSKGAMLMRNYAQAEVYLEKLCSSGAIPRWSYAQL</sequence>
<protein>
    <submittedName>
        <fullName evidence="1">Uncharacterized protein</fullName>
    </submittedName>
</protein>
<reference evidence="1 2" key="1">
    <citation type="submission" date="2024-11" db="EMBL/GenBank/DDBJ databases">
        <title>A near-complete genome assembly of Cinchona calisaya.</title>
        <authorList>
            <person name="Lian D.C."/>
            <person name="Zhao X.W."/>
            <person name="Wei L."/>
        </authorList>
    </citation>
    <scope>NUCLEOTIDE SEQUENCE [LARGE SCALE GENOMIC DNA]</scope>
    <source>
        <tissue evidence="1">Nenye</tissue>
    </source>
</reference>
<organism evidence="1 2">
    <name type="scientific">Cinchona calisaya</name>
    <dbReference type="NCBI Taxonomy" id="153742"/>
    <lineage>
        <taxon>Eukaryota</taxon>
        <taxon>Viridiplantae</taxon>
        <taxon>Streptophyta</taxon>
        <taxon>Embryophyta</taxon>
        <taxon>Tracheophyta</taxon>
        <taxon>Spermatophyta</taxon>
        <taxon>Magnoliopsida</taxon>
        <taxon>eudicotyledons</taxon>
        <taxon>Gunneridae</taxon>
        <taxon>Pentapetalae</taxon>
        <taxon>asterids</taxon>
        <taxon>lamiids</taxon>
        <taxon>Gentianales</taxon>
        <taxon>Rubiaceae</taxon>
        <taxon>Cinchonoideae</taxon>
        <taxon>Cinchoneae</taxon>
        <taxon>Cinchona</taxon>
    </lineage>
</organism>
<evidence type="ECO:0000313" key="2">
    <source>
        <dbReference type="Proteomes" id="UP001630127"/>
    </source>
</evidence>
<evidence type="ECO:0000313" key="1">
    <source>
        <dbReference type="EMBL" id="KAL3516458.1"/>
    </source>
</evidence>
<dbReference type="AlphaFoldDB" id="A0ABD2ZBJ5"/>
<dbReference type="EMBL" id="JBJUIK010000010">
    <property type="protein sequence ID" value="KAL3516458.1"/>
    <property type="molecule type" value="Genomic_DNA"/>
</dbReference>
<name>A0ABD2ZBJ5_9GENT</name>
<gene>
    <name evidence="1" type="ORF">ACH5RR_023360</name>
</gene>
<proteinExistence type="predicted"/>
<keyword evidence="2" id="KW-1185">Reference proteome</keyword>
<accession>A0ABD2ZBJ5</accession>
<comment type="caution">
    <text evidence="1">The sequence shown here is derived from an EMBL/GenBank/DDBJ whole genome shotgun (WGS) entry which is preliminary data.</text>
</comment>
<dbReference type="Proteomes" id="UP001630127">
    <property type="component" value="Unassembled WGS sequence"/>
</dbReference>